<sequence length="233" mass="26720">MHINLELLEAVHLICAMLLEVPNMAAVNTSTKRSVISRTFWRLLEKQTFIAFDVINSLHVWKLLRNRENIQKMLNAKIKEAALRTYLVVYSLSYKTLSTGRLTNMFDLSEAKTRSIVSKMIMNEELHAHLDQPTRCIVFHNNDHTRLVTLAFQLVEKLSVLSESNEKATELRICGGVLNLPSGRVGYQTLQSHSCNWFDLLWFYCFIIFKLCLIQSNCSNNSGVRILSKISGL</sequence>
<accession>A0AAW1WC36</accession>
<dbReference type="Pfam" id="PF01399">
    <property type="entry name" value="PCI"/>
    <property type="match status" value="1"/>
</dbReference>
<keyword evidence="1" id="KW-0963">Cytoplasm</keyword>
<dbReference type="EMBL" id="JBEDUW010000006">
    <property type="protein sequence ID" value="KAK9921580.1"/>
    <property type="molecule type" value="Genomic_DNA"/>
</dbReference>
<evidence type="ECO:0000256" key="2">
    <source>
        <dbReference type="ARBA" id="ARBA00022540"/>
    </source>
</evidence>
<proteinExistence type="predicted"/>
<name>A0AAW1WC36_RUBAR</name>
<evidence type="ECO:0000313" key="7">
    <source>
        <dbReference type="Proteomes" id="UP001457282"/>
    </source>
</evidence>
<dbReference type="InterPro" id="IPR008905">
    <property type="entry name" value="EIF3C_N_dom"/>
</dbReference>
<dbReference type="FunFam" id="1.10.10.10:FF:000300">
    <property type="entry name" value="Eukaryotic translation initiation factor 3 subunit C"/>
    <property type="match status" value="1"/>
</dbReference>
<dbReference type="GO" id="GO:0003743">
    <property type="term" value="F:translation initiation factor activity"/>
    <property type="evidence" value="ECO:0007669"/>
    <property type="project" value="UniProtKB-KW"/>
</dbReference>
<dbReference type="AlphaFoldDB" id="A0AAW1WC36"/>
<dbReference type="Gene3D" id="1.10.10.10">
    <property type="entry name" value="Winged helix-like DNA-binding domain superfamily/Winged helix DNA-binding domain"/>
    <property type="match status" value="1"/>
</dbReference>
<organism evidence="6 7">
    <name type="scientific">Rubus argutus</name>
    <name type="common">Southern blackberry</name>
    <dbReference type="NCBI Taxonomy" id="59490"/>
    <lineage>
        <taxon>Eukaryota</taxon>
        <taxon>Viridiplantae</taxon>
        <taxon>Streptophyta</taxon>
        <taxon>Embryophyta</taxon>
        <taxon>Tracheophyta</taxon>
        <taxon>Spermatophyta</taxon>
        <taxon>Magnoliopsida</taxon>
        <taxon>eudicotyledons</taxon>
        <taxon>Gunneridae</taxon>
        <taxon>Pentapetalae</taxon>
        <taxon>rosids</taxon>
        <taxon>fabids</taxon>
        <taxon>Rosales</taxon>
        <taxon>Rosaceae</taxon>
        <taxon>Rosoideae</taxon>
        <taxon>Rosoideae incertae sedis</taxon>
        <taxon>Rubus</taxon>
    </lineage>
</organism>
<evidence type="ECO:0000256" key="1">
    <source>
        <dbReference type="ARBA" id="ARBA00022490"/>
    </source>
</evidence>
<comment type="caution">
    <text evidence="6">The sequence shown here is derived from an EMBL/GenBank/DDBJ whole genome shotgun (WGS) entry which is preliminary data.</text>
</comment>
<keyword evidence="7" id="KW-1185">Reference proteome</keyword>
<keyword evidence="2" id="KW-0396">Initiation factor</keyword>
<dbReference type="InterPro" id="IPR036390">
    <property type="entry name" value="WH_DNA-bd_sf"/>
</dbReference>
<dbReference type="GO" id="GO:0003723">
    <property type="term" value="F:RNA binding"/>
    <property type="evidence" value="ECO:0007669"/>
    <property type="project" value="InterPro"/>
</dbReference>
<dbReference type="SMART" id="SM00088">
    <property type="entry name" value="PINT"/>
    <property type="match status" value="1"/>
</dbReference>
<feature type="signal peptide" evidence="4">
    <location>
        <begin position="1"/>
        <end position="16"/>
    </location>
</feature>
<dbReference type="InterPro" id="IPR027516">
    <property type="entry name" value="EIF3C"/>
</dbReference>
<evidence type="ECO:0000256" key="3">
    <source>
        <dbReference type="ARBA" id="ARBA00022917"/>
    </source>
</evidence>
<dbReference type="PROSITE" id="PS50250">
    <property type="entry name" value="PCI"/>
    <property type="match status" value="1"/>
</dbReference>
<feature type="domain" description="PCI" evidence="5">
    <location>
        <begin position="1"/>
        <end position="144"/>
    </location>
</feature>
<reference evidence="6 7" key="1">
    <citation type="journal article" date="2023" name="G3 (Bethesda)">
        <title>A chromosome-length genome assembly and annotation of blackberry (Rubus argutus, cv. 'Hillquist').</title>
        <authorList>
            <person name="Bruna T."/>
            <person name="Aryal R."/>
            <person name="Dudchenko O."/>
            <person name="Sargent D.J."/>
            <person name="Mead D."/>
            <person name="Buti M."/>
            <person name="Cavallini A."/>
            <person name="Hytonen T."/>
            <person name="Andres J."/>
            <person name="Pham M."/>
            <person name="Weisz D."/>
            <person name="Mascagni F."/>
            <person name="Usai G."/>
            <person name="Natali L."/>
            <person name="Bassil N."/>
            <person name="Fernandez G.E."/>
            <person name="Lomsadze A."/>
            <person name="Armour M."/>
            <person name="Olukolu B."/>
            <person name="Poorten T."/>
            <person name="Britton C."/>
            <person name="Davik J."/>
            <person name="Ashrafi H."/>
            <person name="Aiden E.L."/>
            <person name="Borodovsky M."/>
            <person name="Worthington M."/>
        </authorList>
    </citation>
    <scope>NUCLEOTIDE SEQUENCE [LARGE SCALE GENOMIC DNA]</scope>
    <source>
        <strain evidence="6">PI 553951</strain>
    </source>
</reference>
<keyword evidence="3" id="KW-0648">Protein biosynthesis</keyword>
<evidence type="ECO:0000313" key="6">
    <source>
        <dbReference type="EMBL" id="KAK9921580.1"/>
    </source>
</evidence>
<dbReference type="PANTHER" id="PTHR13937">
    <property type="entry name" value="EUKARYOTIC TRANSLATION INITATION FACTOR 3, SUBUNIT 8 EIF3S8 -RELATED"/>
    <property type="match status" value="1"/>
</dbReference>
<dbReference type="PANTHER" id="PTHR13937:SF0">
    <property type="entry name" value="EUKARYOTIC TRANSLATION INITIATION FACTOR 3 SUBUNIT C-RELATED"/>
    <property type="match status" value="1"/>
</dbReference>
<dbReference type="Proteomes" id="UP001457282">
    <property type="component" value="Unassembled WGS sequence"/>
</dbReference>
<evidence type="ECO:0000256" key="4">
    <source>
        <dbReference type="SAM" id="SignalP"/>
    </source>
</evidence>
<dbReference type="InterPro" id="IPR000717">
    <property type="entry name" value="PCI_dom"/>
</dbReference>
<protein>
    <recommendedName>
        <fullName evidence="5">PCI domain-containing protein</fullName>
    </recommendedName>
</protein>
<dbReference type="GO" id="GO:0005852">
    <property type="term" value="C:eukaryotic translation initiation factor 3 complex"/>
    <property type="evidence" value="ECO:0007669"/>
    <property type="project" value="InterPro"/>
</dbReference>
<dbReference type="SUPFAM" id="SSF46785">
    <property type="entry name" value="Winged helix' DNA-binding domain"/>
    <property type="match status" value="1"/>
</dbReference>
<dbReference type="Pfam" id="PF05470">
    <property type="entry name" value="eIF-3c_N"/>
    <property type="match status" value="1"/>
</dbReference>
<dbReference type="InterPro" id="IPR036388">
    <property type="entry name" value="WH-like_DNA-bd_sf"/>
</dbReference>
<keyword evidence="4" id="KW-0732">Signal</keyword>
<evidence type="ECO:0000259" key="5">
    <source>
        <dbReference type="PROSITE" id="PS50250"/>
    </source>
</evidence>
<dbReference type="GO" id="GO:0031369">
    <property type="term" value="F:translation initiation factor binding"/>
    <property type="evidence" value="ECO:0007669"/>
    <property type="project" value="InterPro"/>
</dbReference>
<feature type="chain" id="PRO_5043553606" description="PCI domain-containing protein" evidence="4">
    <location>
        <begin position="17"/>
        <end position="233"/>
    </location>
</feature>
<gene>
    <name evidence="6" type="ORF">M0R45_030085</name>
</gene>